<keyword evidence="3 5" id="KW-0863">Zinc-finger</keyword>
<evidence type="ECO:0000313" key="8">
    <source>
        <dbReference type="EMBL" id="KAJ6642212.1"/>
    </source>
</evidence>
<dbReference type="PROSITE" id="PS50157">
    <property type="entry name" value="ZINC_FINGER_C2H2_2"/>
    <property type="match status" value="5"/>
</dbReference>
<dbReference type="PANTHER" id="PTHR24408:SF58">
    <property type="entry name" value="TRANSCRIPTION FACTOR (TFIIIA), PUTATIVE (AFU_ORTHOLOGUE AFUA_1G05150)-RELATED"/>
    <property type="match status" value="1"/>
</dbReference>
<dbReference type="OrthoDB" id="407106at2759"/>
<dbReference type="EMBL" id="WJQU01000002">
    <property type="protein sequence ID" value="KAJ6642212.1"/>
    <property type="molecule type" value="Genomic_DNA"/>
</dbReference>
<evidence type="ECO:0000259" key="7">
    <source>
        <dbReference type="PROSITE" id="PS50157"/>
    </source>
</evidence>
<organism evidence="8 9">
    <name type="scientific">Pseudolycoriella hygida</name>
    <dbReference type="NCBI Taxonomy" id="35572"/>
    <lineage>
        <taxon>Eukaryota</taxon>
        <taxon>Metazoa</taxon>
        <taxon>Ecdysozoa</taxon>
        <taxon>Arthropoda</taxon>
        <taxon>Hexapoda</taxon>
        <taxon>Insecta</taxon>
        <taxon>Pterygota</taxon>
        <taxon>Neoptera</taxon>
        <taxon>Endopterygota</taxon>
        <taxon>Diptera</taxon>
        <taxon>Nematocera</taxon>
        <taxon>Sciaroidea</taxon>
        <taxon>Sciaridae</taxon>
        <taxon>Pseudolycoriella</taxon>
    </lineage>
</organism>
<feature type="domain" description="C2H2-type" evidence="7">
    <location>
        <begin position="737"/>
        <end position="764"/>
    </location>
</feature>
<feature type="domain" description="C2H2-type" evidence="7">
    <location>
        <begin position="794"/>
        <end position="821"/>
    </location>
</feature>
<feature type="domain" description="C2H2-type" evidence="7">
    <location>
        <begin position="486"/>
        <end position="513"/>
    </location>
</feature>
<gene>
    <name evidence="8" type="primary">lola_0</name>
    <name evidence="8" type="ORF">Bhyg_07159</name>
</gene>
<dbReference type="InterPro" id="IPR036236">
    <property type="entry name" value="Znf_C2H2_sf"/>
</dbReference>
<dbReference type="GO" id="GO:0043565">
    <property type="term" value="F:sequence-specific DNA binding"/>
    <property type="evidence" value="ECO:0007669"/>
    <property type="project" value="TreeGrafter"/>
</dbReference>
<keyword evidence="9" id="KW-1185">Reference proteome</keyword>
<keyword evidence="1" id="KW-0479">Metal-binding</keyword>
<proteinExistence type="predicted"/>
<feature type="domain" description="C2H2-type" evidence="7">
    <location>
        <begin position="341"/>
        <end position="368"/>
    </location>
</feature>
<dbReference type="PANTHER" id="PTHR24408">
    <property type="entry name" value="ZINC FINGER PROTEIN"/>
    <property type="match status" value="1"/>
</dbReference>
<dbReference type="AlphaFoldDB" id="A0A9Q0N362"/>
<dbReference type="GO" id="GO:0005634">
    <property type="term" value="C:nucleus"/>
    <property type="evidence" value="ECO:0007669"/>
    <property type="project" value="TreeGrafter"/>
</dbReference>
<dbReference type="Gene3D" id="3.30.160.60">
    <property type="entry name" value="Classic Zinc Finger"/>
    <property type="match status" value="3"/>
</dbReference>
<evidence type="ECO:0000256" key="5">
    <source>
        <dbReference type="PROSITE-ProRule" id="PRU00042"/>
    </source>
</evidence>
<evidence type="ECO:0000256" key="1">
    <source>
        <dbReference type="ARBA" id="ARBA00022723"/>
    </source>
</evidence>
<dbReference type="PROSITE" id="PS00028">
    <property type="entry name" value="ZINC_FINGER_C2H2_1"/>
    <property type="match status" value="1"/>
</dbReference>
<feature type="region of interest" description="Disordered" evidence="6">
    <location>
        <begin position="84"/>
        <end position="104"/>
    </location>
</feature>
<dbReference type="Proteomes" id="UP001151699">
    <property type="component" value="Chromosome B"/>
</dbReference>
<comment type="caution">
    <text evidence="8">The sequence shown here is derived from an EMBL/GenBank/DDBJ whole genome shotgun (WGS) entry which is preliminary data.</text>
</comment>
<evidence type="ECO:0000256" key="6">
    <source>
        <dbReference type="SAM" id="MobiDB-lite"/>
    </source>
</evidence>
<feature type="domain" description="C2H2-type" evidence="7">
    <location>
        <begin position="371"/>
        <end position="398"/>
    </location>
</feature>
<dbReference type="SMART" id="SM00355">
    <property type="entry name" value="ZnF_C2H2"/>
    <property type="match status" value="7"/>
</dbReference>
<accession>A0A9Q0N362</accession>
<dbReference type="GO" id="GO:0008270">
    <property type="term" value="F:zinc ion binding"/>
    <property type="evidence" value="ECO:0007669"/>
    <property type="project" value="UniProtKB-KW"/>
</dbReference>
<keyword evidence="2" id="KW-0677">Repeat</keyword>
<dbReference type="Pfam" id="PF00096">
    <property type="entry name" value="zf-C2H2"/>
    <property type="match status" value="2"/>
</dbReference>
<feature type="region of interest" description="Disordered" evidence="6">
    <location>
        <begin position="462"/>
        <end position="485"/>
    </location>
</feature>
<sequence length="824" mass="93760">MCTDGISQCDSKRFYAFDAIPNVLVPATSNIVIRTDGASDNDTQQLKYEVHFLPAMQTSVDEGTASPLASQQTSLVDEKQIINKKKKRPPHMQPQQNTQRYPCPRCGRDYSQNELLHECQWTDSITRLNSVERCKDKPKDHICSRCESPTLKQEEIVMNESLLESEDIIISRKGNNFVLKTALKKYGTSVIKSAPVKRTEAEPPLKKISSDCGLYKISNVEKPKSTIFQPKSPVTIVKTKPLALIKSQETPEEPANSTIDIIDDFSTEYQEIDEVDDIDLVDDSGVTIKSDGTEVHKYSIVAVGSSKKQEVVLNDCSNSSFHYDINSESSLTEFDDQRELYACRHCGKKYRWKSTLRRHETVECGGKEPRYSCPYCEYKAKQRGNLGVHVRKHHPDRPQLQSSRKRVMQLKQCQMAEDLSITRIAGLTWDQWNARLAMPLITQLREGPHPLLFPTDLSVSTIEKEPKSSTVTHPDPQSPQDNQPAYSCADCGRMYKLKSSLRNHQKWECGKEPQFQCPFCVYKAKQKMHIGRHMERMHKEKFIKMEDDQMMSTLSMKEDSNGAPGNSITKIQEPLTDTTNQNTNKKNCKIKIASFAFESLISGDSGMQQVFGKREVITSSTNALNAGRHTAQEAISADIRLLNVMKSPDSLVTIAILNSNMNIKLHYNGIFDMNVTSFEGIIVQSVIKNLQGWLNVLEPQVIFMDDGQSRFVCPQCGVKYKKISGLRGHMKECGRGAQCPICPKVVTQRRNLRKHMEKHTREGLVNSIKDDDKSFAKPWNGEFFLADNQSKTQFECEQCHKRYRVRGSLQRHRKYECGREPTQY</sequence>
<protein>
    <submittedName>
        <fullName evidence="8">Longitudinals lacking protein, isoforms F/I/K/T</fullName>
    </submittedName>
</protein>
<evidence type="ECO:0000256" key="2">
    <source>
        <dbReference type="ARBA" id="ARBA00022737"/>
    </source>
</evidence>
<evidence type="ECO:0000256" key="3">
    <source>
        <dbReference type="ARBA" id="ARBA00022771"/>
    </source>
</evidence>
<dbReference type="GO" id="GO:0000981">
    <property type="term" value="F:DNA-binding transcription factor activity, RNA polymerase II-specific"/>
    <property type="evidence" value="ECO:0007669"/>
    <property type="project" value="TreeGrafter"/>
</dbReference>
<evidence type="ECO:0000256" key="4">
    <source>
        <dbReference type="ARBA" id="ARBA00022833"/>
    </source>
</evidence>
<evidence type="ECO:0000313" key="9">
    <source>
        <dbReference type="Proteomes" id="UP001151699"/>
    </source>
</evidence>
<dbReference type="SUPFAM" id="SSF57667">
    <property type="entry name" value="beta-beta-alpha zinc fingers"/>
    <property type="match status" value="3"/>
</dbReference>
<keyword evidence="4" id="KW-0862">Zinc</keyword>
<reference evidence="8" key="1">
    <citation type="submission" date="2022-07" db="EMBL/GenBank/DDBJ databases">
        <authorList>
            <person name="Trinca V."/>
            <person name="Uliana J.V.C."/>
            <person name="Torres T.T."/>
            <person name="Ward R.J."/>
            <person name="Monesi N."/>
        </authorList>
    </citation>
    <scope>NUCLEOTIDE SEQUENCE</scope>
    <source>
        <strain evidence="8">HSMRA1968</strain>
        <tissue evidence="8">Whole embryos</tissue>
    </source>
</reference>
<dbReference type="InterPro" id="IPR013087">
    <property type="entry name" value="Znf_C2H2_type"/>
</dbReference>
<name>A0A9Q0N362_9DIPT</name>